<name>A0AAN9KL04_CLITE</name>
<gene>
    <name evidence="2" type="ORF">RJT34_03055</name>
</gene>
<accession>A0AAN9KL04</accession>
<evidence type="ECO:0000313" key="3">
    <source>
        <dbReference type="Proteomes" id="UP001359559"/>
    </source>
</evidence>
<evidence type="ECO:0000313" key="2">
    <source>
        <dbReference type="EMBL" id="KAK7318356.1"/>
    </source>
</evidence>
<organism evidence="2 3">
    <name type="scientific">Clitoria ternatea</name>
    <name type="common">Butterfly pea</name>
    <dbReference type="NCBI Taxonomy" id="43366"/>
    <lineage>
        <taxon>Eukaryota</taxon>
        <taxon>Viridiplantae</taxon>
        <taxon>Streptophyta</taxon>
        <taxon>Embryophyta</taxon>
        <taxon>Tracheophyta</taxon>
        <taxon>Spermatophyta</taxon>
        <taxon>Magnoliopsida</taxon>
        <taxon>eudicotyledons</taxon>
        <taxon>Gunneridae</taxon>
        <taxon>Pentapetalae</taxon>
        <taxon>rosids</taxon>
        <taxon>fabids</taxon>
        <taxon>Fabales</taxon>
        <taxon>Fabaceae</taxon>
        <taxon>Papilionoideae</taxon>
        <taxon>50 kb inversion clade</taxon>
        <taxon>NPAAA clade</taxon>
        <taxon>indigoferoid/millettioid clade</taxon>
        <taxon>Phaseoleae</taxon>
        <taxon>Clitoria</taxon>
    </lineage>
</organism>
<dbReference type="PANTHER" id="PTHR33919:SF11">
    <property type="entry name" value="EXPRESSED PROTEIN"/>
    <property type="match status" value="1"/>
</dbReference>
<proteinExistence type="predicted"/>
<evidence type="ECO:0000256" key="1">
    <source>
        <dbReference type="SAM" id="Phobius"/>
    </source>
</evidence>
<reference evidence="2 3" key="1">
    <citation type="submission" date="2024-01" db="EMBL/GenBank/DDBJ databases">
        <title>The genomes of 5 underutilized Papilionoideae crops provide insights into root nodulation and disease resistance.</title>
        <authorList>
            <person name="Yuan L."/>
        </authorList>
    </citation>
    <scope>NUCLEOTIDE SEQUENCE [LARGE SCALE GENOMIC DNA]</scope>
    <source>
        <strain evidence="2">LY-2023</strain>
        <tissue evidence="2">Leaf</tissue>
    </source>
</reference>
<keyword evidence="1" id="KW-1133">Transmembrane helix</keyword>
<keyword evidence="1" id="KW-0472">Membrane</keyword>
<dbReference type="AlphaFoldDB" id="A0AAN9KL04"/>
<keyword evidence="1" id="KW-0812">Transmembrane</keyword>
<dbReference type="PANTHER" id="PTHR33919">
    <property type="entry name" value="OS09G0127700 PROTEIN"/>
    <property type="match status" value="1"/>
</dbReference>
<dbReference type="Proteomes" id="UP001359559">
    <property type="component" value="Unassembled WGS sequence"/>
</dbReference>
<feature type="transmembrane region" description="Helical" evidence="1">
    <location>
        <begin position="61"/>
        <end position="83"/>
    </location>
</feature>
<protein>
    <submittedName>
        <fullName evidence="2">Uncharacterized protein</fullName>
    </submittedName>
</protein>
<keyword evidence="3" id="KW-1185">Reference proteome</keyword>
<sequence>MVFRPTAVNWLAVLSNGIRGGGKATYATSTIPKMKSYAPAADYGYVQQQQRGNGKSAKKDFVPVYVAIGMIALSTGLGVHTMWNHLRNSPGVYVKKQRRESLPEVFEPEHVAEDAQRFINKSFFRKVAHVQDRSYPDHDHIPSPYAYTPRVESLKSVGVDP</sequence>
<comment type="caution">
    <text evidence="2">The sequence shown here is derived from an EMBL/GenBank/DDBJ whole genome shotgun (WGS) entry which is preliminary data.</text>
</comment>
<dbReference type="EMBL" id="JAYKXN010000001">
    <property type="protein sequence ID" value="KAK7318356.1"/>
    <property type="molecule type" value="Genomic_DNA"/>
</dbReference>